<proteinExistence type="predicted"/>
<keyword evidence="2" id="KW-0677">Repeat</keyword>
<dbReference type="PROSITE" id="PS50294">
    <property type="entry name" value="WD_REPEATS_REGION"/>
    <property type="match status" value="2"/>
</dbReference>
<dbReference type="InterPro" id="IPR019775">
    <property type="entry name" value="WD40_repeat_CS"/>
</dbReference>
<reference evidence="5" key="1">
    <citation type="journal article" date="2020" name="New Phytol.">
        <title>Comparative genomics reveals dynamic genome evolution in host specialist ectomycorrhizal fungi.</title>
        <authorList>
            <person name="Lofgren L.A."/>
            <person name="Nguyen N.H."/>
            <person name="Vilgalys R."/>
            <person name="Ruytinx J."/>
            <person name="Liao H.L."/>
            <person name="Branco S."/>
            <person name="Kuo A."/>
            <person name="LaButti K."/>
            <person name="Lipzen A."/>
            <person name="Andreopoulos W."/>
            <person name="Pangilinan J."/>
            <person name="Riley R."/>
            <person name="Hundley H."/>
            <person name="Na H."/>
            <person name="Barry K."/>
            <person name="Grigoriev I.V."/>
            <person name="Stajich J.E."/>
            <person name="Kennedy P.G."/>
        </authorList>
    </citation>
    <scope>NUCLEOTIDE SEQUENCE</scope>
    <source>
        <strain evidence="5">FC423</strain>
    </source>
</reference>
<comment type="caution">
    <text evidence="5">The sequence shown here is derived from an EMBL/GenBank/DDBJ whole genome shotgun (WGS) entry which is preliminary data.</text>
</comment>
<dbReference type="PANTHER" id="PTHR19848:SF8">
    <property type="entry name" value="F-BOX AND WD REPEAT DOMAIN CONTAINING 7"/>
    <property type="match status" value="1"/>
</dbReference>
<keyword evidence="6" id="KW-1185">Reference proteome</keyword>
<sequence>MTVRLWDAVTGKPIREILEGHNHWVISVSFSPDGTRIVSGSGDRTVRLWDLATGQPVGEPLWGHTDYVNSVSFSRDGTRIISSSSDGTVRVWYAAIGKSLQDHAEEDHSSSSSHSSCITHPTPAFPTPNTANDAFISYSSQPTHALRDTAELLAGAPHNDRRSTFNFLEEDGWMVGPNRRLLFWVPPASQKAFRYNPRTAFVIPSGVELDLSCMAHGTRWQHCRKE</sequence>
<protein>
    <submittedName>
        <fullName evidence="5">WD40-repeat-containing domain protein</fullName>
    </submittedName>
</protein>
<dbReference type="PROSITE" id="PS50082">
    <property type="entry name" value="WD_REPEATS_2"/>
    <property type="match status" value="2"/>
</dbReference>
<dbReference type="InterPro" id="IPR015943">
    <property type="entry name" value="WD40/YVTN_repeat-like_dom_sf"/>
</dbReference>
<dbReference type="InterPro" id="IPR036322">
    <property type="entry name" value="WD40_repeat_dom_sf"/>
</dbReference>
<name>A0A9P7F898_9AGAM</name>
<feature type="compositionally biased region" description="Low complexity" evidence="4">
    <location>
        <begin position="110"/>
        <end position="124"/>
    </location>
</feature>
<dbReference type="SUPFAM" id="SSF50978">
    <property type="entry name" value="WD40 repeat-like"/>
    <property type="match status" value="1"/>
</dbReference>
<keyword evidence="1 3" id="KW-0853">WD repeat</keyword>
<dbReference type="GeneID" id="64699576"/>
<dbReference type="Proteomes" id="UP000823399">
    <property type="component" value="Unassembled WGS sequence"/>
</dbReference>
<evidence type="ECO:0000313" key="6">
    <source>
        <dbReference type="Proteomes" id="UP000823399"/>
    </source>
</evidence>
<evidence type="ECO:0000256" key="2">
    <source>
        <dbReference type="ARBA" id="ARBA00022737"/>
    </source>
</evidence>
<evidence type="ECO:0000256" key="1">
    <source>
        <dbReference type="ARBA" id="ARBA00022574"/>
    </source>
</evidence>
<feature type="repeat" description="WD" evidence="3">
    <location>
        <begin position="61"/>
        <end position="92"/>
    </location>
</feature>
<dbReference type="SMART" id="SM00320">
    <property type="entry name" value="WD40"/>
    <property type="match status" value="2"/>
</dbReference>
<dbReference type="EMBL" id="JABBWM010000026">
    <property type="protein sequence ID" value="KAG2108715.1"/>
    <property type="molecule type" value="Genomic_DNA"/>
</dbReference>
<dbReference type="PROSITE" id="PS00678">
    <property type="entry name" value="WD_REPEATS_1"/>
    <property type="match status" value="1"/>
</dbReference>
<accession>A0A9P7F898</accession>
<dbReference type="RefSeq" id="XP_041293085.1">
    <property type="nucleotide sequence ID" value="XM_041437317.1"/>
</dbReference>
<organism evidence="5 6">
    <name type="scientific">Suillus discolor</name>
    <dbReference type="NCBI Taxonomy" id="1912936"/>
    <lineage>
        <taxon>Eukaryota</taxon>
        <taxon>Fungi</taxon>
        <taxon>Dikarya</taxon>
        <taxon>Basidiomycota</taxon>
        <taxon>Agaricomycotina</taxon>
        <taxon>Agaricomycetes</taxon>
        <taxon>Agaricomycetidae</taxon>
        <taxon>Boletales</taxon>
        <taxon>Suillineae</taxon>
        <taxon>Suillaceae</taxon>
        <taxon>Suillus</taxon>
    </lineage>
</organism>
<dbReference type="PANTHER" id="PTHR19848">
    <property type="entry name" value="WD40 REPEAT PROTEIN"/>
    <property type="match status" value="1"/>
</dbReference>
<gene>
    <name evidence="5" type="ORF">F5147DRAFT_694585</name>
</gene>
<dbReference type="Pfam" id="PF00400">
    <property type="entry name" value="WD40"/>
    <property type="match status" value="2"/>
</dbReference>
<evidence type="ECO:0000313" key="5">
    <source>
        <dbReference type="EMBL" id="KAG2108715.1"/>
    </source>
</evidence>
<dbReference type="InterPro" id="IPR001680">
    <property type="entry name" value="WD40_rpt"/>
</dbReference>
<dbReference type="AlphaFoldDB" id="A0A9P7F898"/>
<evidence type="ECO:0000256" key="4">
    <source>
        <dbReference type="SAM" id="MobiDB-lite"/>
    </source>
</evidence>
<feature type="repeat" description="WD" evidence="3">
    <location>
        <begin position="18"/>
        <end position="59"/>
    </location>
</feature>
<feature type="region of interest" description="Disordered" evidence="4">
    <location>
        <begin position="103"/>
        <end position="124"/>
    </location>
</feature>
<dbReference type="OrthoDB" id="674604at2759"/>
<dbReference type="Gene3D" id="2.130.10.10">
    <property type="entry name" value="YVTN repeat-like/Quinoprotein amine dehydrogenase"/>
    <property type="match status" value="1"/>
</dbReference>
<evidence type="ECO:0000256" key="3">
    <source>
        <dbReference type="PROSITE-ProRule" id="PRU00221"/>
    </source>
</evidence>